<protein>
    <submittedName>
        <fullName evidence="1">Uncharacterized protein</fullName>
    </submittedName>
</protein>
<sequence>MKQDNVERLKVKICGKTIVSVEPSRWSGEVKSLMKSQEFLSITLSDGTVLEVGGLYIRDGSHT</sequence>
<accession>A0AA96K0N7</accession>
<organism evidence="1 2">
    <name type="scientific">Candidatus Nitrospira neomarina</name>
    <dbReference type="NCBI Taxonomy" id="3020899"/>
    <lineage>
        <taxon>Bacteria</taxon>
        <taxon>Pseudomonadati</taxon>
        <taxon>Nitrospirota</taxon>
        <taxon>Nitrospiria</taxon>
        <taxon>Nitrospirales</taxon>
        <taxon>Nitrospiraceae</taxon>
        <taxon>Nitrospira</taxon>
    </lineage>
</organism>
<dbReference type="EMBL" id="CP116968">
    <property type="protein sequence ID" value="WNM62251.1"/>
    <property type="molecule type" value="Genomic_DNA"/>
</dbReference>
<reference evidence="1 2" key="1">
    <citation type="submission" date="2023-01" db="EMBL/GenBank/DDBJ databases">
        <title>Cultivation and genomic characterization of new, ubiquitous marine nitrite-oxidizing bacteria from the Nitrospirales.</title>
        <authorList>
            <person name="Mueller A.J."/>
            <person name="Daebeler A."/>
            <person name="Herbold C.W."/>
            <person name="Kirkegaard R.H."/>
            <person name="Daims H."/>
        </authorList>
    </citation>
    <scope>NUCLEOTIDE SEQUENCE [LARGE SCALE GENOMIC DNA]</scope>
    <source>
        <strain evidence="1 2">DK</strain>
    </source>
</reference>
<keyword evidence="2" id="KW-1185">Reference proteome</keyword>
<evidence type="ECO:0000313" key="1">
    <source>
        <dbReference type="EMBL" id="WNM62251.1"/>
    </source>
</evidence>
<gene>
    <name evidence="1" type="ORF">PQG83_00470</name>
</gene>
<dbReference type="AlphaFoldDB" id="A0AA96K0N7"/>
<name>A0AA96K0N7_9BACT</name>
<dbReference type="RefSeq" id="WP_312745461.1">
    <property type="nucleotide sequence ID" value="NZ_CP116968.1"/>
</dbReference>
<dbReference type="Proteomes" id="UP001302494">
    <property type="component" value="Chromosome"/>
</dbReference>
<evidence type="ECO:0000313" key="2">
    <source>
        <dbReference type="Proteomes" id="UP001302494"/>
    </source>
</evidence>
<dbReference type="KEGG" id="nneo:PQG83_00470"/>
<proteinExistence type="predicted"/>